<organism evidence="1 2">
    <name type="scientific">Candidatus Sulfuritelmatomonas gaucii</name>
    <dbReference type="NCBI Taxonomy" id="2043161"/>
    <lineage>
        <taxon>Bacteria</taxon>
        <taxon>Pseudomonadati</taxon>
        <taxon>Acidobacteriota</taxon>
        <taxon>Terriglobia</taxon>
        <taxon>Terriglobales</taxon>
        <taxon>Acidobacteriaceae</taxon>
        <taxon>Candidatus Sulfuritelmatomonas</taxon>
    </lineage>
</organism>
<proteinExistence type="predicted"/>
<dbReference type="EMBL" id="OKRB01000078">
    <property type="protein sequence ID" value="SPE19172.1"/>
    <property type="molecule type" value="Genomic_DNA"/>
</dbReference>
<gene>
    <name evidence="1" type="ORF">SBA5_220018</name>
</gene>
<reference evidence="2" key="1">
    <citation type="submission" date="2018-02" db="EMBL/GenBank/DDBJ databases">
        <authorList>
            <person name="Hausmann B."/>
        </authorList>
    </citation>
    <scope>NUCLEOTIDE SEQUENCE [LARGE SCALE GENOMIC DNA]</scope>
    <source>
        <strain evidence="2">Peat soil MAG SbA5</strain>
    </source>
</reference>
<evidence type="ECO:0000313" key="2">
    <source>
        <dbReference type="Proteomes" id="UP000239735"/>
    </source>
</evidence>
<sequence>MAAVAEADFIVSCEPDLLARKVWRGIPIITPTEFVDRFDPA</sequence>
<evidence type="ECO:0000313" key="1">
    <source>
        <dbReference type="EMBL" id="SPE19172.1"/>
    </source>
</evidence>
<dbReference type="Proteomes" id="UP000239735">
    <property type="component" value="Unassembled WGS sequence"/>
</dbReference>
<protein>
    <submittedName>
        <fullName evidence="1">PilT protein domain protein</fullName>
    </submittedName>
</protein>
<dbReference type="AlphaFoldDB" id="A0A2N9L7A4"/>
<name>A0A2N9L7A4_9BACT</name>
<accession>A0A2N9L7A4</accession>